<dbReference type="OrthoDB" id="2130750at2759"/>
<organism evidence="2 3">
    <name type="scientific">Wickerhamomyces pijperi</name>
    <name type="common">Yeast</name>
    <name type="synonym">Pichia pijperi</name>
    <dbReference type="NCBI Taxonomy" id="599730"/>
    <lineage>
        <taxon>Eukaryota</taxon>
        <taxon>Fungi</taxon>
        <taxon>Dikarya</taxon>
        <taxon>Ascomycota</taxon>
        <taxon>Saccharomycotina</taxon>
        <taxon>Saccharomycetes</taxon>
        <taxon>Phaffomycetales</taxon>
        <taxon>Wickerhamomycetaceae</taxon>
        <taxon>Wickerhamomyces</taxon>
    </lineage>
</organism>
<reference evidence="2" key="2">
    <citation type="submission" date="2021-01" db="EMBL/GenBank/DDBJ databases">
        <authorList>
            <person name="Schikora-Tamarit M.A."/>
        </authorList>
    </citation>
    <scope>NUCLEOTIDE SEQUENCE</scope>
    <source>
        <strain evidence="2">CBS2887</strain>
    </source>
</reference>
<protein>
    <submittedName>
        <fullName evidence="2">Uncharacterized protein</fullName>
    </submittedName>
</protein>
<feature type="coiled-coil region" evidence="1">
    <location>
        <begin position="17"/>
        <end position="51"/>
    </location>
</feature>
<feature type="non-terminal residue" evidence="2">
    <location>
        <position position="144"/>
    </location>
</feature>
<keyword evidence="3" id="KW-1185">Reference proteome</keyword>
<accession>A0A9P8Q6M7</accession>
<evidence type="ECO:0000313" key="2">
    <source>
        <dbReference type="EMBL" id="KAH3683935.1"/>
    </source>
</evidence>
<sequence length="144" mass="17065">LELIELTKSLESMKLSNTELTGKYEDVRRDYEEIRAKLQDTEKRLRLFGDESTQETYREFQNYDRAELVGEVASLRTLVSKLDRFNRSNEHHVLSKELDFIEEVSQLPKWDLSTDIDQKLDFEKLFKNMEEFKVPKLSQNGNNA</sequence>
<evidence type="ECO:0000313" key="3">
    <source>
        <dbReference type="Proteomes" id="UP000774326"/>
    </source>
</evidence>
<dbReference type="AlphaFoldDB" id="A0A9P8Q6M7"/>
<keyword evidence="1" id="KW-0175">Coiled coil</keyword>
<gene>
    <name evidence="2" type="ORF">WICPIJ_005093</name>
</gene>
<dbReference type="EMBL" id="JAEUBG010002862">
    <property type="protein sequence ID" value="KAH3683935.1"/>
    <property type="molecule type" value="Genomic_DNA"/>
</dbReference>
<evidence type="ECO:0000256" key="1">
    <source>
        <dbReference type="SAM" id="Coils"/>
    </source>
</evidence>
<name>A0A9P8Q6M7_WICPI</name>
<dbReference type="Proteomes" id="UP000774326">
    <property type="component" value="Unassembled WGS sequence"/>
</dbReference>
<comment type="caution">
    <text evidence="2">The sequence shown here is derived from an EMBL/GenBank/DDBJ whole genome shotgun (WGS) entry which is preliminary data.</text>
</comment>
<feature type="non-terminal residue" evidence="2">
    <location>
        <position position="1"/>
    </location>
</feature>
<proteinExistence type="predicted"/>
<reference evidence="2" key="1">
    <citation type="journal article" date="2021" name="Open Biol.">
        <title>Shared evolutionary footprints suggest mitochondrial oxidative damage underlies multiple complex I losses in fungi.</title>
        <authorList>
            <person name="Schikora-Tamarit M.A."/>
            <person name="Marcet-Houben M."/>
            <person name="Nosek J."/>
            <person name="Gabaldon T."/>
        </authorList>
    </citation>
    <scope>NUCLEOTIDE SEQUENCE</scope>
    <source>
        <strain evidence="2">CBS2887</strain>
    </source>
</reference>